<sequence>MYDDDDDDAGKSADAGRMGKAAEHLVAAFCVLATRGALNVSTSMVDDEGVDLIFHRRNSTATLAVQVKARMSDSKRVRSEGFVAFVRSQTFTPRSGLDMLFVAIDITRGAVMKAWLIPSTDYARTLGQPSSRGRYRFGASMKGETNDRWRPYRLEADELPAAVLRRLDELSPPGAAPTSDTSGSGA</sequence>
<feature type="region of interest" description="Disordered" evidence="1">
    <location>
        <begin position="167"/>
        <end position="186"/>
    </location>
</feature>
<protein>
    <recommendedName>
        <fullName evidence="4">DUF4365 domain-containing protein</fullName>
    </recommendedName>
</protein>
<proteinExistence type="predicted"/>
<evidence type="ECO:0000256" key="1">
    <source>
        <dbReference type="SAM" id="MobiDB-lite"/>
    </source>
</evidence>
<dbReference type="InterPro" id="IPR011856">
    <property type="entry name" value="tRNA_endonuc-like_dom_sf"/>
</dbReference>
<evidence type="ECO:0008006" key="4">
    <source>
        <dbReference type="Google" id="ProtNLM"/>
    </source>
</evidence>
<name>A0ABY5Z5B1_9ACTN</name>
<evidence type="ECO:0000313" key="2">
    <source>
        <dbReference type="EMBL" id="UWZ36195.1"/>
    </source>
</evidence>
<dbReference type="Proteomes" id="UP001058271">
    <property type="component" value="Chromosome"/>
</dbReference>
<gene>
    <name evidence="2" type="ORF">Drose_34930</name>
</gene>
<evidence type="ECO:0000313" key="3">
    <source>
        <dbReference type="Proteomes" id="UP001058271"/>
    </source>
</evidence>
<reference evidence="2" key="1">
    <citation type="submission" date="2021-04" db="EMBL/GenBank/DDBJ databases">
        <title>Biosynthetic gene clusters of Dactylosporangioum roseum.</title>
        <authorList>
            <person name="Hartkoorn R.C."/>
            <person name="Beaudoing E."/>
            <person name="Hot D."/>
            <person name="Moureu S."/>
        </authorList>
    </citation>
    <scope>NUCLEOTIDE SEQUENCE</scope>
    <source>
        <strain evidence="2">NRRL B-16295</strain>
    </source>
</reference>
<keyword evidence="3" id="KW-1185">Reference proteome</keyword>
<accession>A0ABY5Z5B1</accession>
<dbReference type="Gene3D" id="3.40.1350.10">
    <property type="match status" value="1"/>
</dbReference>
<organism evidence="2 3">
    <name type="scientific">Dactylosporangium roseum</name>
    <dbReference type="NCBI Taxonomy" id="47989"/>
    <lineage>
        <taxon>Bacteria</taxon>
        <taxon>Bacillati</taxon>
        <taxon>Actinomycetota</taxon>
        <taxon>Actinomycetes</taxon>
        <taxon>Micromonosporales</taxon>
        <taxon>Micromonosporaceae</taxon>
        <taxon>Dactylosporangium</taxon>
    </lineage>
</organism>
<dbReference type="EMBL" id="CP073721">
    <property type="protein sequence ID" value="UWZ36195.1"/>
    <property type="molecule type" value="Genomic_DNA"/>
</dbReference>
<dbReference type="RefSeq" id="WP_260725519.1">
    <property type="nucleotide sequence ID" value="NZ_BAAABS010000059.1"/>
</dbReference>